<keyword evidence="1" id="KW-0732">Signal</keyword>
<evidence type="ECO:0000256" key="1">
    <source>
        <dbReference type="SAM" id="SignalP"/>
    </source>
</evidence>
<accession>A0AAU9AIX3</accession>
<proteinExistence type="predicted"/>
<protein>
    <recommendedName>
        <fullName evidence="4">DUF4142 domain-containing protein</fullName>
    </recommendedName>
</protein>
<feature type="chain" id="PRO_5043829551" description="DUF4142 domain-containing protein" evidence="1">
    <location>
        <begin position="39"/>
        <end position="175"/>
    </location>
</feature>
<dbReference type="Proteomes" id="UP000218824">
    <property type="component" value="Chromosome"/>
</dbReference>
<dbReference type="GeneID" id="83065432"/>
<evidence type="ECO:0000313" key="2">
    <source>
        <dbReference type="EMBL" id="BAV99112.1"/>
    </source>
</evidence>
<gene>
    <name evidence="2" type="ORF">LEN_3625</name>
</gene>
<name>A0AAU9AIX3_LYSEN</name>
<reference evidence="2 3" key="1">
    <citation type="journal article" date="2017" name="DNA Res.">
        <title>Complete genome sequence and expression profile of the commercial lytic enzyme producer Lysobacter enzymogenes M497-1.</title>
        <authorList>
            <person name="Takami H."/>
            <person name="Toyoda A."/>
            <person name="Uchiyama I."/>
            <person name="Itoh T."/>
            <person name="Takaki Y."/>
            <person name="Arai W."/>
            <person name="Nishi S."/>
            <person name="Kawai M."/>
            <person name="Shinya K."/>
            <person name="Ikeda H."/>
        </authorList>
    </citation>
    <scope>NUCLEOTIDE SEQUENCE [LARGE SCALE GENOMIC DNA]</scope>
    <source>
        <strain evidence="2 3">M497-1</strain>
    </source>
</reference>
<evidence type="ECO:0008006" key="4">
    <source>
        <dbReference type="Google" id="ProtNLM"/>
    </source>
</evidence>
<dbReference type="AlphaFoldDB" id="A0AAU9AIX3"/>
<dbReference type="KEGG" id="lem:LEN_3625"/>
<organism evidence="2 3">
    <name type="scientific">Lysobacter enzymogenes</name>
    <dbReference type="NCBI Taxonomy" id="69"/>
    <lineage>
        <taxon>Bacteria</taxon>
        <taxon>Pseudomonadati</taxon>
        <taxon>Pseudomonadota</taxon>
        <taxon>Gammaproteobacteria</taxon>
        <taxon>Lysobacterales</taxon>
        <taxon>Lysobacteraceae</taxon>
        <taxon>Lysobacter</taxon>
    </lineage>
</organism>
<evidence type="ECO:0000313" key="3">
    <source>
        <dbReference type="Proteomes" id="UP000218824"/>
    </source>
</evidence>
<feature type="signal peptide" evidence="1">
    <location>
        <begin position="1"/>
        <end position="38"/>
    </location>
</feature>
<sequence>MSLMSIAVPARQRAGAFFAALRAFALTAALLFSAGVQADPVRAEQHLQVVRSQRAVLDTHMLYVNMYLDAGNVQAAQVSMQMAFAQTMKIVASMSNLSYELRQSRDAGQYTNLQELERAIQFCDSARQRMQLIKTYLLNLQLEQPPSEITRTLLRMKFQEYEMNMRNLELAMSQA</sequence>
<dbReference type="RefSeq" id="WP_096379467.1">
    <property type="nucleotide sequence ID" value="NZ_AP014940.1"/>
</dbReference>
<dbReference type="EMBL" id="AP014940">
    <property type="protein sequence ID" value="BAV99112.1"/>
    <property type="molecule type" value="Genomic_DNA"/>
</dbReference>